<dbReference type="PANTHER" id="PTHR19876:SF2">
    <property type="entry name" value="COATOMER SUBUNIT BETA"/>
    <property type="match status" value="1"/>
</dbReference>
<evidence type="ECO:0000256" key="3">
    <source>
        <dbReference type="PROSITE-ProRule" id="PRU00221"/>
    </source>
</evidence>
<dbReference type="Pfam" id="PF00400">
    <property type="entry name" value="WD40"/>
    <property type="match status" value="1"/>
</dbReference>
<evidence type="ECO:0000256" key="1">
    <source>
        <dbReference type="ARBA" id="ARBA00022574"/>
    </source>
</evidence>
<reference evidence="5" key="1">
    <citation type="submission" date="2021-03" db="EMBL/GenBank/DDBJ databases">
        <title>Evolutionary innovations through gain and loss of genes in the ectomycorrhizal Boletales.</title>
        <authorList>
            <person name="Wu G."/>
            <person name="Miyauchi S."/>
            <person name="Morin E."/>
            <person name="Yang Z.-L."/>
            <person name="Xu J."/>
            <person name="Martin F.M."/>
        </authorList>
    </citation>
    <scope>NUCLEOTIDE SEQUENCE</scope>
    <source>
        <strain evidence="5">BR01</strain>
    </source>
</reference>
<dbReference type="InterPro" id="IPR001680">
    <property type="entry name" value="WD40_rpt"/>
</dbReference>
<accession>A0A8I3A6Y8</accession>
<dbReference type="GO" id="GO:0006886">
    <property type="term" value="P:intracellular protein transport"/>
    <property type="evidence" value="ECO:0007669"/>
    <property type="project" value="TreeGrafter"/>
</dbReference>
<name>A0A8I3A6Y8_9AGAM</name>
<dbReference type="Gene3D" id="2.130.10.10">
    <property type="entry name" value="YVTN repeat-like/Quinoprotein amine dehydrogenase"/>
    <property type="match status" value="2"/>
</dbReference>
<proteinExistence type="predicted"/>
<comment type="caution">
    <text evidence="5">The sequence shown here is derived from an EMBL/GenBank/DDBJ whole genome shotgun (WGS) entry which is preliminary data.</text>
</comment>
<feature type="repeat" description="WD" evidence="3">
    <location>
        <begin position="82"/>
        <end position="116"/>
    </location>
</feature>
<evidence type="ECO:0000256" key="4">
    <source>
        <dbReference type="SAM" id="MobiDB-lite"/>
    </source>
</evidence>
<organism evidence="5 6">
    <name type="scientific">Boletus reticuloceps</name>
    <dbReference type="NCBI Taxonomy" id="495285"/>
    <lineage>
        <taxon>Eukaryota</taxon>
        <taxon>Fungi</taxon>
        <taxon>Dikarya</taxon>
        <taxon>Basidiomycota</taxon>
        <taxon>Agaricomycotina</taxon>
        <taxon>Agaricomycetes</taxon>
        <taxon>Agaricomycetidae</taxon>
        <taxon>Boletales</taxon>
        <taxon>Boletineae</taxon>
        <taxon>Boletaceae</taxon>
        <taxon>Boletoideae</taxon>
        <taxon>Boletus</taxon>
    </lineage>
</organism>
<dbReference type="PANTHER" id="PTHR19876">
    <property type="entry name" value="COATOMER"/>
    <property type="match status" value="1"/>
</dbReference>
<dbReference type="GO" id="GO:0006888">
    <property type="term" value="P:endoplasmic reticulum to Golgi vesicle-mediated transport"/>
    <property type="evidence" value="ECO:0007669"/>
    <property type="project" value="TreeGrafter"/>
</dbReference>
<dbReference type="GO" id="GO:0006891">
    <property type="term" value="P:intra-Golgi vesicle-mediated transport"/>
    <property type="evidence" value="ECO:0007669"/>
    <property type="project" value="TreeGrafter"/>
</dbReference>
<evidence type="ECO:0000313" key="5">
    <source>
        <dbReference type="EMBL" id="KAG6373966.1"/>
    </source>
</evidence>
<dbReference type="OrthoDB" id="2629061at2759"/>
<dbReference type="EMBL" id="JAGFBS010000020">
    <property type="protein sequence ID" value="KAG6373966.1"/>
    <property type="molecule type" value="Genomic_DNA"/>
</dbReference>
<dbReference type="Proteomes" id="UP000683000">
    <property type="component" value="Unassembled WGS sequence"/>
</dbReference>
<dbReference type="PROSITE" id="PS50294">
    <property type="entry name" value="WD_REPEATS_REGION"/>
    <property type="match status" value="1"/>
</dbReference>
<dbReference type="GO" id="GO:0006890">
    <property type="term" value="P:retrograde vesicle-mediated transport, Golgi to endoplasmic reticulum"/>
    <property type="evidence" value="ECO:0007669"/>
    <property type="project" value="TreeGrafter"/>
</dbReference>
<keyword evidence="6" id="KW-1185">Reference proteome</keyword>
<dbReference type="InterPro" id="IPR015943">
    <property type="entry name" value="WD40/YVTN_repeat-like_dom_sf"/>
</dbReference>
<dbReference type="InterPro" id="IPR036322">
    <property type="entry name" value="WD40_repeat_dom_sf"/>
</dbReference>
<feature type="region of interest" description="Disordered" evidence="4">
    <location>
        <begin position="251"/>
        <end position="270"/>
    </location>
</feature>
<keyword evidence="1 3" id="KW-0853">WD repeat</keyword>
<dbReference type="InterPro" id="IPR050844">
    <property type="entry name" value="Coatomer_complex_subunit"/>
</dbReference>
<dbReference type="SMART" id="SM00320">
    <property type="entry name" value="WD40"/>
    <property type="match status" value="1"/>
</dbReference>
<evidence type="ECO:0000313" key="6">
    <source>
        <dbReference type="Proteomes" id="UP000683000"/>
    </source>
</evidence>
<evidence type="ECO:0000256" key="2">
    <source>
        <dbReference type="ARBA" id="ARBA00022737"/>
    </source>
</evidence>
<keyword evidence="2" id="KW-0677">Repeat</keyword>
<gene>
    <name evidence="5" type="ORF">JVT61DRAFT_6132</name>
</gene>
<dbReference type="SUPFAM" id="SSF50978">
    <property type="entry name" value="WD40 repeat-like"/>
    <property type="match status" value="1"/>
</dbReference>
<protein>
    <submittedName>
        <fullName evidence="5">Uncharacterized protein</fullName>
    </submittedName>
</protein>
<dbReference type="GO" id="GO:0030126">
    <property type="term" value="C:COPI vesicle coat"/>
    <property type="evidence" value="ECO:0007669"/>
    <property type="project" value="TreeGrafter"/>
</dbReference>
<sequence>MQSMFRDVHDEDDGAMLMAPLRPDVHNGATPTHNDNVPPRRDATIKAWDWDKQWRCIQVYEDHIHYIMDIAFNPKDANTFMMDAHDKGVNYVDFYSGPDRPYLVTTGDDKTIKIWDYLRSDGRDPNKVAVGFDEGIVVIKLGLDELTFSMDPTGKLIYTCNRLVLSGNVQNLAEDTTSEGNGIPLPIKELGHNGDLCDQSVPFSNGWFVTVVGDGEYIRYTARGGTNRLETGSRLRGHKEMLSFLRCKRDGGHDDAAQGQGADTRSMLTA</sequence>
<dbReference type="PROSITE" id="PS50082">
    <property type="entry name" value="WD_REPEATS_2"/>
    <property type="match status" value="1"/>
</dbReference>
<dbReference type="AlphaFoldDB" id="A0A8I3A6Y8"/>